<evidence type="ECO:0000256" key="1">
    <source>
        <dbReference type="ARBA" id="ARBA00008857"/>
    </source>
</evidence>
<dbReference type="EMBL" id="BAAABX010000051">
    <property type="protein sequence ID" value="GAA0421598.1"/>
    <property type="molecule type" value="Genomic_DNA"/>
</dbReference>
<evidence type="ECO:0000256" key="3">
    <source>
        <dbReference type="ARBA" id="ARBA00023172"/>
    </source>
</evidence>
<dbReference type="RefSeq" id="WP_344028021.1">
    <property type="nucleotide sequence ID" value="NZ_BAAABX010000051.1"/>
</dbReference>
<sequence>MKAEPTVHAVADVVRVPAPRTPERKRQDKRDPRLPVARLFSEEKARRLWDSLPDEHRQNHFDSANMPEDYGKAFRKQTINREKGWFSQAISFQGLPEPMIWELAWCIHQQVAEGYAITTMRFQELRRGLAFAIEHGGPRARSARSLMALSHEEWAREVQRAVMRTDPSRNRALVTHVLHGVKHLQDRLAHAYHDGEWWRLDVWNPALDRRIPQREHEPHGRAVANFSQLTTDWFREAAKWWLSVQLSTERYVWSSVKSRLDHLKWFQWYIDQAGCAGPQLVDSPEQMRSWLRGFVDSLNSHITMTGPNKGGKLSKNSRRSTLVTIEAFYRWMYDNRAEAVAVLGDRRWGTLGMHHSVLFRLEDKPRLTNQLPDDMVLEDEVISKIAAGSGVLAAPRSEGGLDDRQAFHALMLLIRTGRRMNEVLMMDFEPLLPLLKTGREQDSEPDGFVARLAYQQTKITGGDPPTIPVDQEIVDIIRLQQKWAREFVTAQGAPAGTDPRYLFLQTRNNRLGKRPYASATFHSRLGVLTEKLAIADSAGRPVKVSKTHTFRHTRATDLINAGVPIHVVMRYLGHVTPTMTMHYAKTLAVTAEREFLRYKKVTADGRTAEVNPGDLYDLLHLDQRADRVLPNGWCMLPPRQVCAKGNACLTCDKFVTDASHRDELQQQLAQTESLIARRQTQFTARHGEPMGEDNIWLAGRVAETRALTKVIVALDQVSVHEDGQLRAVRGAGSADRPEPPSTAPEQEPTP</sequence>
<keyword evidence="7" id="KW-1185">Reference proteome</keyword>
<dbReference type="PANTHER" id="PTHR30349">
    <property type="entry name" value="PHAGE INTEGRASE-RELATED"/>
    <property type="match status" value="1"/>
</dbReference>
<proteinExistence type="inferred from homology"/>
<gene>
    <name evidence="6" type="ORF">GCM10010357_48720</name>
</gene>
<protein>
    <submittedName>
        <fullName evidence="6">Tyrosine-type recombinase/integrase</fullName>
    </submittedName>
</protein>
<dbReference type="InterPro" id="IPR013762">
    <property type="entry name" value="Integrase-like_cat_sf"/>
</dbReference>
<feature type="compositionally biased region" description="Basic and acidic residues" evidence="4">
    <location>
        <begin position="21"/>
        <end position="33"/>
    </location>
</feature>
<reference evidence="7" key="1">
    <citation type="journal article" date="2019" name="Int. J. Syst. Evol. Microbiol.">
        <title>The Global Catalogue of Microorganisms (GCM) 10K type strain sequencing project: providing services to taxonomists for standard genome sequencing and annotation.</title>
        <authorList>
            <consortium name="The Broad Institute Genomics Platform"/>
            <consortium name="The Broad Institute Genome Sequencing Center for Infectious Disease"/>
            <person name="Wu L."/>
            <person name="Ma J."/>
        </authorList>
    </citation>
    <scope>NUCLEOTIDE SEQUENCE [LARGE SCALE GENOMIC DNA]</scope>
    <source>
        <strain evidence="7">JCM 4788</strain>
    </source>
</reference>
<accession>A0ABP3ISH4</accession>
<evidence type="ECO:0000313" key="6">
    <source>
        <dbReference type="EMBL" id="GAA0421598.1"/>
    </source>
</evidence>
<dbReference type="Proteomes" id="UP001500879">
    <property type="component" value="Unassembled WGS sequence"/>
</dbReference>
<feature type="domain" description="Tyr recombinase" evidence="5">
    <location>
        <begin position="366"/>
        <end position="597"/>
    </location>
</feature>
<feature type="compositionally biased region" description="Pro residues" evidence="4">
    <location>
        <begin position="739"/>
        <end position="750"/>
    </location>
</feature>
<organism evidence="6 7">
    <name type="scientific">Streptomyces luteireticuli</name>
    <dbReference type="NCBI Taxonomy" id="173858"/>
    <lineage>
        <taxon>Bacteria</taxon>
        <taxon>Bacillati</taxon>
        <taxon>Actinomycetota</taxon>
        <taxon>Actinomycetes</taxon>
        <taxon>Kitasatosporales</taxon>
        <taxon>Streptomycetaceae</taxon>
        <taxon>Streptomyces</taxon>
    </lineage>
</organism>
<dbReference type="PROSITE" id="PS51898">
    <property type="entry name" value="TYR_RECOMBINASE"/>
    <property type="match status" value="1"/>
</dbReference>
<dbReference type="Pfam" id="PF00589">
    <property type="entry name" value="Phage_integrase"/>
    <property type="match status" value="1"/>
</dbReference>
<dbReference type="Gene3D" id="1.10.443.10">
    <property type="entry name" value="Intergrase catalytic core"/>
    <property type="match status" value="1"/>
</dbReference>
<evidence type="ECO:0000256" key="2">
    <source>
        <dbReference type="ARBA" id="ARBA00023125"/>
    </source>
</evidence>
<feature type="region of interest" description="Disordered" evidence="4">
    <location>
        <begin position="727"/>
        <end position="750"/>
    </location>
</feature>
<feature type="region of interest" description="Disordered" evidence="4">
    <location>
        <begin position="1"/>
        <end position="36"/>
    </location>
</feature>
<evidence type="ECO:0000256" key="4">
    <source>
        <dbReference type="SAM" id="MobiDB-lite"/>
    </source>
</evidence>
<evidence type="ECO:0000259" key="5">
    <source>
        <dbReference type="PROSITE" id="PS51898"/>
    </source>
</evidence>
<feature type="compositionally biased region" description="Low complexity" evidence="4">
    <location>
        <begin position="1"/>
        <end position="18"/>
    </location>
</feature>
<comment type="similarity">
    <text evidence="1">Belongs to the 'phage' integrase family.</text>
</comment>
<dbReference type="InterPro" id="IPR011010">
    <property type="entry name" value="DNA_brk_join_enz"/>
</dbReference>
<keyword evidence="3" id="KW-0233">DNA recombination</keyword>
<keyword evidence="2" id="KW-0238">DNA-binding</keyword>
<dbReference type="InterPro" id="IPR002104">
    <property type="entry name" value="Integrase_catalytic"/>
</dbReference>
<dbReference type="InterPro" id="IPR050090">
    <property type="entry name" value="Tyrosine_recombinase_XerCD"/>
</dbReference>
<name>A0ABP3ISH4_9ACTN</name>
<comment type="caution">
    <text evidence="6">The sequence shown here is derived from an EMBL/GenBank/DDBJ whole genome shotgun (WGS) entry which is preliminary data.</text>
</comment>
<dbReference type="SUPFAM" id="SSF56349">
    <property type="entry name" value="DNA breaking-rejoining enzymes"/>
    <property type="match status" value="1"/>
</dbReference>
<evidence type="ECO:0000313" key="7">
    <source>
        <dbReference type="Proteomes" id="UP001500879"/>
    </source>
</evidence>
<dbReference type="PANTHER" id="PTHR30349:SF41">
    <property type="entry name" value="INTEGRASE_RECOMBINASE PROTEIN MJ0367-RELATED"/>
    <property type="match status" value="1"/>
</dbReference>